<protein>
    <submittedName>
        <fullName evidence="2">Transposase</fullName>
    </submittedName>
</protein>
<dbReference type="AlphaFoldDB" id="A0A0N5A0M9"/>
<proteinExistence type="predicted"/>
<organism evidence="1 2">
    <name type="scientific">Parastrongyloides trichosuri</name>
    <name type="common">Possum-specific nematode worm</name>
    <dbReference type="NCBI Taxonomy" id="131310"/>
    <lineage>
        <taxon>Eukaryota</taxon>
        <taxon>Metazoa</taxon>
        <taxon>Ecdysozoa</taxon>
        <taxon>Nematoda</taxon>
        <taxon>Chromadorea</taxon>
        <taxon>Rhabditida</taxon>
        <taxon>Tylenchina</taxon>
        <taxon>Panagrolaimomorpha</taxon>
        <taxon>Strongyloidoidea</taxon>
        <taxon>Strongyloididae</taxon>
        <taxon>Parastrongyloides</taxon>
    </lineage>
</organism>
<dbReference type="WBParaSite" id="PTRK_0001498400.1">
    <property type="protein sequence ID" value="PTRK_0001498400.1"/>
    <property type="gene ID" value="PTRK_0001498400"/>
</dbReference>
<sequence>HLVACGMAVGVVDFLEVVDVQQQQRHRVPAPRRTRDKSLKLAGHVAAVVQTRQGV</sequence>
<name>A0A0N5A0M9_PARTI</name>
<dbReference type="Proteomes" id="UP000038045">
    <property type="component" value="Unplaced"/>
</dbReference>
<reference evidence="2" key="1">
    <citation type="submission" date="2017-02" db="UniProtKB">
        <authorList>
            <consortium name="WormBaseParasite"/>
        </authorList>
    </citation>
    <scope>IDENTIFICATION</scope>
</reference>
<accession>A0A0N5A0M9</accession>
<keyword evidence="1" id="KW-1185">Reference proteome</keyword>
<evidence type="ECO:0000313" key="2">
    <source>
        <dbReference type="WBParaSite" id="PTRK_0001498400.1"/>
    </source>
</evidence>
<evidence type="ECO:0000313" key="1">
    <source>
        <dbReference type="Proteomes" id="UP000038045"/>
    </source>
</evidence>